<dbReference type="RefSeq" id="WP_092725653.1">
    <property type="nucleotide sequence ID" value="NZ_FNGW01000004.1"/>
</dbReference>
<protein>
    <submittedName>
        <fullName evidence="4">Flagellar assembly protein FliH</fullName>
    </submittedName>
</protein>
<organism evidence="4 5">
    <name type="scientific">Romboutsia lituseburensis DSM 797</name>
    <dbReference type="NCBI Taxonomy" id="1121325"/>
    <lineage>
        <taxon>Bacteria</taxon>
        <taxon>Bacillati</taxon>
        <taxon>Bacillota</taxon>
        <taxon>Clostridia</taxon>
        <taxon>Peptostreptococcales</taxon>
        <taxon>Peptostreptococcaceae</taxon>
        <taxon>Romboutsia</taxon>
    </lineage>
</organism>
<dbReference type="PANTHER" id="PTHR34982:SF1">
    <property type="entry name" value="FLAGELLAR ASSEMBLY PROTEIN FLIH"/>
    <property type="match status" value="1"/>
</dbReference>
<keyword evidence="4" id="KW-0966">Cell projection</keyword>
<dbReference type="Proteomes" id="UP000199068">
    <property type="component" value="Unassembled WGS sequence"/>
</dbReference>
<dbReference type="GO" id="GO:0015031">
    <property type="term" value="P:protein transport"/>
    <property type="evidence" value="ECO:0007669"/>
    <property type="project" value="UniProtKB-KW"/>
</dbReference>
<evidence type="ECO:0000313" key="5">
    <source>
        <dbReference type="Proteomes" id="UP000199068"/>
    </source>
</evidence>
<keyword evidence="4" id="KW-0969">Cilium</keyword>
<dbReference type="STRING" id="1121325.SAMN04515677_104280"/>
<gene>
    <name evidence="4" type="ORF">SAMN04515677_104280</name>
</gene>
<dbReference type="PANTHER" id="PTHR34982">
    <property type="entry name" value="YOP PROTEINS TRANSLOCATION PROTEIN L"/>
    <property type="match status" value="1"/>
</dbReference>
<keyword evidence="3" id="KW-0175">Coiled coil</keyword>
<proteinExistence type="predicted"/>
<keyword evidence="5" id="KW-1185">Reference proteome</keyword>
<dbReference type="EMBL" id="FNGW01000004">
    <property type="protein sequence ID" value="SDL95678.1"/>
    <property type="molecule type" value="Genomic_DNA"/>
</dbReference>
<dbReference type="InterPro" id="IPR051472">
    <property type="entry name" value="T3SS_Stator/FliH"/>
</dbReference>
<feature type="coiled-coil region" evidence="3">
    <location>
        <begin position="42"/>
        <end position="141"/>
    </location>
</feature>
<evidence type="ECO:0000256" key="1">
    <source>
        <dbReference type="ARBA" id="ARBA00022448"/>
    </source>
</evidence>
<sequence>MNSLCSNIIKSENIQIKGKKLIRHSTINNPQAEEEIIKQEQIEAQMQMQAQLEEELARKREEMQLKLEEAQTKYDEILTKAKEESEIILQNAQEEALNIEKKAYEEGHSQGLKNGYEDGYKEAYEENIEKAKFEAAQIIDNANKVLFEVNNTVSDYMKENKKNILGLSVSIAEQVLREKFEDVNSMDSLITSVIEEYELKENFVVKANPLYKESLDEQILTLKESYKVSGDVFVLADESVEQGNAVIDNVNGRLIVGIDHVIEKIKEELL</sequence>
<name>A0A1G9PA69_9FIRM</name>
<keyword evidence="1" id="KW-0813">Transport</keyword>
<reference evidence="4 5" key="1">
    <citation type="submission" date="2016-10" db="EMBL/GenBank/DDBJ databases">
        <authorList>
            <person name="de Groot N.N."/>
        </authorList>
    </citation>
    <scope>NUCLEOTIDE SEQUENCE [LARGE SCALE GENOMIC DNA]</scope>
    <source>
        <strain evidence="4 5">DSM 797</strain>
    </source>
</reference>
<evidence type="ECO:0000256" key="2">
    <source>
        <dbReference type="ARBA" id="ARBA00022927"/>
    </source>
</evidence>
<dbReference type="AlphaFoldDB" id="A0A1G9PA69"/>
<keyword evidence="2" id="KW-0653">Protein transport</keyword>
<evidence type="ECO:0000256" key="3">
    <source>
        <dbReference type="SAM" id="Coils"/>
    </source>
</evidence>
<accession>A0A1G9PA69</accession>
<dbReference type="GO" id="GO:0005829">
    <property type="term" value="C:cytosol"/>
    <property type="evidence" value="ECO:0007669"/>
    <property type="project" value="TreeGrafter"/>
</dbReference>
<keyword evidence="4" id="KW-0282">Flagellum</keyword>
<evidence type="ECO:0000313" key="4">
    <source>
        <dbReference type="EMBL" id="SDL95678.1"/>
    </source>
</evidence>